<keyword evidence="4" id="KW-1185">Reference proteome</keyword>
<sequence length="296" mass="33541">MLYYAPILNPLSKIQPFKTLLFGFAFSPSLEVNIMEVTRIAYYFNARLILLHVGEKTAEKEAQIEGLLRSVEYPENHLEVHWMEGNPVKTIVNACSTLEVDLLVLGALQHENMYQFYVGTIARNLTRKVNCSVLLMIKPSAIRVASQHVVVNGFDDPSTPLALLKAFEISNVLGVQQITIVEEITEKELHITVEDDETLEKAALLKEQLKQKEEARVRRIIENIPDHLKSNVAVKIQSIFGKRGYSIGHYAEVVRADLLVMNAPNKSGLLDRIFPHDIEYILSDLPTDVLIVRDRK</sequence>
<evidence type="ECO:0000313" key="4">
    <source>
        <dbReference type="Proteomes" id="UP000290889"/>
    </source>
</evidence>
<dbReference type="AlphaFoldDB" id="A0A411ED21"/>
<dbReference type="PANTHER" id="PTHR46268">
    <property type="entry name" value="STRESS RESPONSE PROTEIN NHAX"/>
    <property type="match status" value="1"/>
</dbReference>
<dbReference type="Gene3D" id="3.40.50.620">
    <property type="entry name" value="HUPs"/>
    <property type="match status" value="2"/>
</dbReference>
<dbReference type="SUPFAM" id="SSF52402">
    <property type="entry name" value="Adenine nucleotide alpha hydrolases-like"/>
    <property type="match status" value="2"/>
</dbReference>
<evidence type="ECO:0000256" key="1">
    <source>
        <dbReference type="ARBA" id="ARBA00008791"/>
    </source>
</evidence>
<dbReference type="CDD" id="cd00293">
    <property type="entry name" value="USP-like"/>
    <property type="match status" value="1"/>
</dbReference>
<dbReference type="RefSeq" id="WP_129606495.1">
    <property type="nucleotide sequence ID" value="NZ_CP035544.1"/>
</dbReference>
<evidence type="ECO:0000313" key="3">
    <source>
        <dbReference type="EMBL" id="QBA65350.1"/>
    </source>
</evidence>
<comment type="similarity">
    <text evidence="1">Belongs to the universal stress protein A family.</text>
</comment>
<feature type="domain" description="UspA" evidence="2">
    <location>
        <begin position="57"/>
        <end position="135"/>
    </location>
</feature>
<dbReference type="OrthoDB" id="946689at2"/>
<gene>
    <name evidence="3" type="ORF">EQY75_12900</name>
</gene>
<dbReference type="Pfam" id="PF00582">
    <property type="entry name" value="Usp"/>
    <property type="match status" value="1"/>
</dbReference>
<dbReference type="Proteomes" id="UP000290889">
    <property type="component" value="Chromosome"/>
</dbReference>
<accession>A0A411ED21</accession>
<proteinExistence type="inferred from homology"/>
<organism evidence="3 4">
    <name type="scientific">Muriicola soli</name>
    <dbReference type="NCBI Taxonomy" id="2507538"/>
    <lineage>
        <taxon>Bacteria</taxon>
        <taxon>Pseudomonadati</taxon>
        <taxon>Bacteroidota</taxon>
        <taxon>Flavobacteriia</taxon>
        <taxon>Flavobacteriales</taxon>
        <taxon>Flavobacteriaceae</taxon>
        <taxon>Muriicola</taxon>
    </lineage>
</organism>
<name>A0A411ED21_9FLAO</name>
<reference evidence="3 4" key="1">
    <citation type="submission" date="2019-01" db="EMBL/GenBank/DDBJ databases">
        <title>Muriicola soli sp. nov., isolated from soil.</title>
        <authorList>
            <person name="Kang H.J."/>
            <person name="Kim S.B."/>
        </authorList>
    </citation>
    <scope>NUCLEOTIDE SEQUENCE [LARGE SCALE GENOMIC DNA]</scope>
    <source>
        <strain evidence="3 4">MMS17-SY002</strain>
    </source>
</reference>
<dbReference type="EMBL" id="CP035544">
    <property type="protein sequence ID" value="QBA65350.1"/>
    <property type="molecule type" value="Genomic_DNA"/>
</dbReference>
<dbReference type="InterPro" id="IPR006016">
    <property type="entry name" value="UspA"/>
</dbReference>
<dbReference type="PANTHER" id="PTHR46268:SF6">
    <property type="entry name" value="UNIVERSAL STRESS PROTEIN UP12"/>
    <property type="match status" value="1"/>
</dbReference>
<evidence type="ECO:0000259" key="2">
    <source>
        <dbReference type="Pfam" id="PF00582"/>
    </source>
</evidence>
<protein>
    <submittedName>
        <fullName evidence="3">Universal stress protein</fullName>
    </submittedName>
</protein>
<dbReference type="KEGG" id="mur:EQY75_12900"/>
<dbReference type="InterPro" id="IPR014729">
    <property type="entry name" value="Rossmann-like_a/b/a_fold"/>
</dbReference>